<dbReference type="GO" id="GO:0051707">
    <property type="term" value="P:response to other organism"/>
    <property type="evidence" value="ECO:0007669"/>
    <property type="project" value="UniProtKB-ARBA"/>
</dbReference>
<dbReference type="InterPro" id="IPR038005">
    <property type="entry name" value="RX-like_CC"/>
</dbReference>
<comment type="caution">
    <text evidence="9">The sequence shown here is derived from an EMBL/GenBank/DDBJ whole genome shotgun (WGS) entry which is preliminary data.</text>
</comment>
<dbReference type="Gene3D" id="1.10.10.10">
    <property type="entry name" value="Winged helix-like DNA-binding domain superfamily/Winged helix DNA-binding domain"/>
    <property type="match status" value="1"/>
</dbReference>
<dbReference type="InterPro" id="IPR007714">
    <property type="entry name" value="CFA20_dom"/>
</dbReference>
<dbReference type="Proteomes" id="UP000187203">
    <property type="component" value="Unassembled WGS sequence"/>
</dbReference>
<dbReference type="Gene3D" id="3.80.10.10">
    <property type="entry name" value="Ribonuclease Inhibitor"/>
    <property type="match status" value="1"/>
</dbReference>
<dbReference type="Gene3D" id="1.20.5.4130">
    <property type="match status" value="1"/>
</dbReference>
<dbReference type="CDD" id="cd14798">
    <property type="entry name" value="RX-CC_like"/>
    <property type="match status" value="1"/>
</dbReference>
<dbReference type="InterPro" id="IPR036388">
    <property type="entry name" value="WH-like_DNA-bd_sf"/>
</dbReference>
<organism evidence="9 10">
    <name type="scientific">Corchorus olitorius</name>
    <dbReference type="NCBI Taxonomy" id="93759"/>
    <lineage>
        <taxon>Eukaryota</taxon>
        <taxon>Viridiplantae</taxon>
        <taxon>Streptophyta</taxon>
        <taxon>Embryophyta</taxon>
        <taxon>Tracheophyta</taxon>
        <taxon>Spermatophyta</taxon>
        <taxon>Magnoliopsida</taxon>
        <taxon>eudicotyledons</taxon>
        <taxon>Gunneridae</taxon>
        <taxon>Pentapetalae</taxon>
        <taxon>rosids</taxon>
        <taxon>malvids</taxon>
        <taxon>Malvales</taxon>
        <taxon>Malvaceae</taxon>
        <taxon>Grewioideae</taxon>
        <taxon>Apeibeae</taxon>
        <taxon>Corchorus</taxon>
    </lineage>
</organism>
<dbReference type="InterPro" id="IPR042197">
    <property type="entry name" value="Apaf_helical"/>
</dbReference>
<dbReference type="Pfam" id="PF18052">
    <property type="entry name" value="Rx_N"/>
    <property type="match status" value="1"/>
</dbReference>
<dbReference type="Pfam" id="PF23598">
    <property type="entry name" value="LRR_14"/>
    <property type="match status" value="1"/>
</dbReference>
<dbReference type="InterPro" id="IPR055414">
    <property type="entry name" value="LRR_R13L4/SHOC2-like"/>
</dbReference>
<evidence type="ECO:0000313" key="10">
    <source>
        <dbReference type="Proteomes" id="UP000187203"/>
    </source>
</evidence>
<evidence type="ECO:0000259" key="8">
    <source>
        <dbReference type="Pfam" id="PF23598"/>
    </source>
</evidence>
<dbReference type="GO" id="GO:0006952">
    <property type="term" value="P:defense response"/>
    <property type="evidence" value="ECO:0007669"/>
    <property type="project" value="UniProtKB-KW"/>
</dbReference>
<feature type="domain" description="Disease resistance N-terminal" evidence="6">
    <location>
        <begin position="266"/>
        <end position="356"/>
    </location>
</feature>
<dbReference type="Pfam" id="PF05018">
    <property type="entry name" value="CFA20_dom"/>
    <property type="match status" value="1"/>
</dbReference>
<dbReference type="FunFam" id="1.10.10.10:FF:000322">
    <property type="entry name" value="Probable disease resistance protein At1g63360"/>
    <property type="match status" value="1"/>
</dbReference>
<proteinExistence type="predicted"/>
<gene>
    <name evidence="9" type="ORF">COLO4_32171</name>
</gene>
<evidence type="ECO:0000256" key="3">
    <source>
        <dbReference type="ARBA" id="ARBA00022821"/>
    </source>
</evidence>
<evidence type="ECO:0000259" key="7">
    <source>
        <dbReference type="Pfam" id="PF23559"/>
    </source>
</evidence>
<keyword evidence="2" id="KW-0547">Nucleotide-binding</keyword>
<dbReference type="EMBL" id="AWUE01021034">
    <property type="protein sequence ID" value="OMO63929.1"/>
    <property type="molecule type" value="Genomic_DNA"/>
</dbReference>
<dbReference type="FunFam" id="3.40.50.300:FF:001091">
    <property type="entry name" value="Probable disease resistance protein At1g61300"/>
    <property type="match status" value="1"/>
</dbReference>
<dbReference type="InterPro" id="IPR032675">
    <property type="entry name" value="LRR_dom_sf"/>
</dbReference>
<feature type="domain" description="NB-ARC" evidence="4">
    <location>
        <begin position="434"/>
        <end position="599"/>
    </location>
</feature>
<dbReference type="OrthoDB" id="646178at2759"/>
<dbReference type="Gene3D" id="1.10.8.430">
    <property type="entry name" value="Helical domain of apoptotic protease-activating factors"/>
    <property type="match status" value="1"/>
</dbReference>
<keyword evidence="1" id="KW-0677">Repeat</keyword>
<feature type="domain" description="Disease resistance R13L4/SHOC-2-like LRR" evidence="8">
    <location>
        <begin position="805"/>
        <end position="1102"/>
    </location>
</feature>
<dbReference type="Pfam" id="PF23559">
    <property type="entry name" value="WHD_DRP"/>
    <property type="match status" value="1"/>
</dbReference>
<name>A0A1R3H0S0_9ROSI</name>
<evidence type="ECO:0000256" key="2">
    <source>
        <dbReference type="ARBA" id="ARBA00022741"/>
    </source>
</evidence>
<dbReference type="STRING" id="93759.A0A1R3H0S0"/>
<feature type="domain" description="Disease resistance protein winged helix" evidence="7">
    <location>
        <begin position="690"/>
        <end position="761"/>
    </location>
</feature>
<reference evidence="10" key="1">
    <citation type="submission" date="2013-09" db="EMBL/GenBank/DDBJ databases">
        <title>Corchorus olitorius genome sequencing.</title>
        <authorList>
            <person name="Alam M."/>
            <person name="Haque M.S."/>
            <person name="Islam M.S."/>
            <person name="Emdad E.M."/>
            <person name="Islam M.M."/>
            <person name="Ahmed B."/>
            <person name="Halim A."/>
            <person name="Hossen Q.M.M."/>
            <person name="Hossain M.Z."/>
            <person name="Ahmed R."/>
            <person name="Khan M.M."/>
            <person name="Islam R."/>
            <person name="Rashid M.M."/>
            <person name="Khan S.A."/>
            <person name="Rahman M.S."/>
            <person name="Alam M."/>
            <person name="Yahiya A.S."/>
            <person name="Khan M.S."/>
            <person name="Azam M.S."/>
            <person name="Haque T."/>
            <person name="Lashkar M.Z.H."/>
            <person name="Akhand A.I."/>
            <person name="Morshed G."/>
            <person name="Roy S."/>
            <person name="Uddin K.S."/>
            <person name="Rabeya T."/>
            <person name="Hossain A.S."/>
            <person name="Chowdhury A."/>
            <person name="Snigdha A.R."/>
            <person name="Mortoza M.S."/>
            <person name="Matin S.A."/>
            <person name="Hoque S.M.E."/>
            <person name="Islam M.K."/>
            <person name="Roy D.K."/>
            <person name="Haider R."/>
            <person name="Moosa M.M."/>
            <person name="Elias S.M."/>
            <person name="Hasan A.M."/>
            <person name="Jahan S."/>
            <person name="Shafiuddin M."/>
            <person name="Mahmood N."/>
            <person name="Shommy N.S."/>
        </authorList>
    </citation>
    <scope>NUCLEOTIDE SEQUENCE [LARGE SCALE GENOMIC DNA]</scope>
    <source>
        <strain evidence="10">cv. O-4</strain>
    </source>
</reference>
<dbReference type="Pfam" id="PF00931">
    <property type="entry name" value="NB-ARC"/>
    <property type="match status" value="1"/>
</dbReference>
<protein>
    <submittedName>
        <fullName evidence="9">Disease resistance protein</fullName>
    </submittedName>
</protein>
<dbReference type="InterPro" id="IPR041118">
    <property type="entry name" value="Rx_N"/>
</dbReference>
<dbReference type="SUPFAM" id="SSF52058">
    <property type="entry name" value="L domain-like"/>
    <property type="match status" value="1"/>
</dbReference>
<evidence type="ECO:0000259" key="4">
    <source>
        <dbReference type="Pfam" id="PF00931"/>
    </source>
</evidence>
<dbReference type="InterPro" id="IPR058922">
    <property type="entry name" value="WHD_DRP"/>
</dbReference>
<dbReference type="GO" id="GO:0043531">
    <property type="term" value="F:ADP binding"/>
    <property type="evidence" value="ECO:0007669"/>
    <property type="project" value="InterPro"/>
</dbReference>
<dbReference type="InterPro" id="IPR002182">
    <property type="entry name" value="NB-ARC"/>
</dbReference>
<evidence type="ECO:0000259" key="6">
    <source>
        <dbReference type="Pfam" id="PF18052"/>
    </source>
</evidence>
<keyword evidence="10" id="KW-1185">Reference proteome</keyword>
<evidence type="ECO:0000313" key="9">
    <source>
        <dbReference type="EMBL" id="OMO63929.1"/>
    </source>
</evidence>
<dbReference type="InterPro" id="IPR040441">
    <property type="entry name" value="CFA20/CFAP20DC"/>
</dbReference>
<dbReference type="PRINTS" id="PR00364">
    <property type="entry name" value="DISEASERSIST"/>
</dbReference>
<dbReference type="InterPro" id="IPR027417">
    <property type="entry name" value="P-loop_NTPase"/>
</dbReference>
<keyword evidence="3" id="KW-0611">Plant defense</keyword>
<sequence>MFKNTFQSGFLSILYSLGSKPLQIWDKEVVNGHVKRPHDEDIQSNVLEVIGSNIQSTYITCPADPAATLGIKLPFLVILVKNLKKYFSFEIQILDDKNVRRRFRASNFQSVTRVKPYICTMPLRLDEGWNQIQLNLADYTRRAYGTNYVETLRVQVHANCRLRRIYFSDRLYSEEELPPEFKLYLPMQDNPGFEALDKVNCLSGCRQVLTCIARIQLAISIYIVNVKMGSTLKSSDSLKQVTNSNSICQAAEKAWKEVANNMAEYIVSLVIENIASQMVEEAVSLGRVRDRVEWIQGELRRMLCFLQDADEKQDGDERVRNWIADIREIAYDAEDAVDSYILKMMGQKEQESNRFFKRYPSGFNQLIARYKLNKQINKIKMKIQDISNSRSIYGIENISKRGERTGFAVDCFREGRRSYPRSFDEETVGMEEDTRVLENQLLDGELRLSVISIIGMAGLGKTTLAKKIYSSSIISKHFDSCAWIYVSQEYKAVEILRDLCKKVMEISKLELEKMHREEMEEELSSFLEQRRYMVVFDDIWDKEVWDDLRAVFPDRRNGSRIIFTTRFRDVALHADPRSRPHELCLLGDEDSWKLLSKKICLEWNGMTSLPAWSEELGKQIVKKCRGLPLAIVVLGGLISRREATYEEWLKVLQSAHWQLMQKPAQCIDILALSYHDLPYYLKPCFLYFGLFPEDFKISVRRLILLWVAEGFVQPRGQEQLEDVAEDYLEELLGRSMVQIAAKKLNGRIRSIRIHDLLRELAIKKGKEDRFFDIIHGDVRDRFLTRPRRLSTSFGITPKTRSSSRIRSLLVFANNEPRLKDLKKLKLLRVLDLESMHIGLLDPDVGKLIHLRYLGLGGTWLKRLPSSICSLWNLQTLDLRSTLVDPIPVSVWKLPELRHVYFNEIREMVVKPPKDVALFNLQTLQGICLGETSSVELGLDKLTTLRHLTLCGYLILHEEALSRWIFNSKGLQSLKLDASTKFENITMAAMPGFKNFSSHVLLSKLYMGGLMQKFLDIQDFPPNLTELTLYNTLLMEDPMETLERLPSLRVLKVKYSAYVGKQMVCSNGGFPQLQFLKLAFLYSVGTWRIEEGAMGNLKELHIVECKRLRIVPRGLWPVTSLTNLKLGFLQHDFEMKVCDRKGENWYRIEHILPV</sequence>
<feature type="domain" description="CFA20" evidence="5">
    <location>
        <begin position="1"/>
        <end position="184"/>
    </location>
</feature>
<evidence type="ECO:0000256" key="1">
    <source>
        <dbReference type="ARBA" id="ARBA00022737"/>
    </source>
</evidence>
<dbReference type="SUPFAM" id="SSF52540">
    <property type="entry name" value="P-loop containing nucleoside triphosphate hydrolases"/>
    <property type="match status" value="1"/>
</dbReference>
<dbReference type="PANTHER" id="PTHR12458">
    <property type="entry name" value="ORF PROTEIN"/>
    <property type="match status" value="1"/>
</dbReference>
<dbReference type="Gene3D" id="3.40.50.300">
    <property type="entry name" value="P-loop containing nucleotide triphosphate hydrolases"/>
    <property type="match status" value="1"/>
</dbReference>
<evidence type="ECO:0000259" key="5">
    <source>
        <dbReference type="Pfam" id="PF05018"/>
    </source>
</evidence>
<dbReference type="AlphaFoldDB" id="A0A1R3H0S0"/>
<accession>A0A1R3H0S0</accession>